<comment type="similarity">
    <text evidence="1 3">Belongs to the GcvH family.</text>
</comment>
<keyword evidence="2 3" id="KW-0450">Lipoyl</keyword>
<dbReference type="PROSITE" id="PS50968">
    <property type="entry name" value="BIOTINYL_LIPOYL"/>
    <property type="match status" value="1"/>
</dbReference>
<dbReference type="PROSITE" id="PS00189">
    <property type="entry name" value="LIPOYL"/>
    <property type="match status" value="1"/>
</dbReference>
<dbReference type="InterPro" id="IPR002930">
    <property type="entry name" value="GCV_H"/>
</dbReference>
<dbReference type="NCBIfam" id="TIGR00527">
    <property type="entry name" value="gcvH"/>
    <property type="match status" value="1"/>
</dbReference>
<dbReference type="InterPro" id="IPR003016">
    <property type="entry name" value="2-oxoA_DH_lipoyl-BS"/>
</dbReference>
<dbReference type="PANTHER" id="PTHR11715:SF3">
    <property type="entry name" value="GLYCINE CLEAVAGE SYSTEM H PROTEIN-RELATED"/>
    <property type="match status" value="1"/>
</dbReference>
<dbReference type="GO" id="GO:0005960">
    <property type="term" value="C:glycine cleavage complex"/>
    <property type="evidence" value="ECO:0007669"/>
    <property type="project" value="InterPro"/>
</dbReference>
<dbReference type="Pfam" id="PF01597">
    <property type="entry name" value="GCV_H"/>
    <property type="match status" value="1"/>
</dbReference>
<dbReference type="GO" id="GO:0005737">
    <property type="term" value="C:cytoplasm"/>
    <property type="evidence" value="ECO:0007669"/>
    <property type="project" value="TreeGrafter"/>
</dbReference>
<comment type="caution">
    <text evidence="6">The sequence shown here is derived from an EMBL/GenBank/DDBJ whole genome shotgun (WGS) entry which is preliminary data.</text>
</comment>
<dbReference type="NCBIfam" id="NF002270">
    <property type="entry name" value="PRK01202.1"/>
    <property type="match status" value="1"/>
</dbReference>
<evidence type="ECO:0000256" key="3">
    <source>
        <dbReference type="HAMAP-Rule" id="MF_00272"/>
    </source>
</evidence>
<protein>
    <recommendedName>
        <fullName evidence="3">Glycine cleavage system H protein</fullName>
    </recommendedName>
</protein>
<dbReference type="Proteomes" id="UP001156666">
    <property type="component" value="Unassembled WGS sequence"/>
</dbReference>
<dbReference type="Gene3D" id="2.40.50.100">
    <property type="match status" value="1"/>
</dbReference>
<feature type="modified residue" description="N6-lipoyllysine" evidence="3 4">
    <location>
        <position position="63"/>
    </location>
</feature>
<organism evidence="6 7">
    <name type="scientific">Portibacter lacus</name>
    <dbReference type="NCBI Taxonomy" id="1099794"/>
    <lineage>
        <taxon>Bacteria</taxon>
        <taxon>Pseudomonadati</taxon>
        <taxon>Bacteroidota</taxon>
        <taxon>Saprospiria</taxon>
        <taxon>Saprospirales</taxon>
        <taxon>Haliscomenobacteraceae</taxon>
        <taxon>Portibacter</taxon>
    </lineage>
</organism>
<dbReference type="HAMAP" id="MF_00272">
    <property type="entry name" value="GcvH"/>
    <property type="match status" value="1"/>
</dbReference>
<dbReference type="InterPro" id="IPR000089">
    <property type="entry name" value="Biotin_lipoyl"/>
</dbReference>
<keyword evidence="7" id="KW-1185">Reference proteome</keyword>
<dbReference type="SUPFAM" id="SSF51230">
    <property type="entry name" value="Single hybrid motif"/>
    <property type="match status" value="1"/>
</dbReference>
<dbReference type="PANTHER" id="PTHR11715">
    <property type="entry name" value="GLYCINE CLEAVAGE SYSTEM H PROTEIN"/>
    <property type="match status" value="1"/>
</dbReference>
<dbReference type="InterPro" id="IPR033753">
    <property type="entry name" value="GCV_H/Fam206"/>
</dbReference>
<evidence type="ECO:0000256" key="4">
    <source>
        <dbReference type="PIRSR" id="PIRSR617453-50"/>
    </source>
</evidence>
<sequence>MNIPDNLKYSKEHEWVKVDGNIATIGITDFAQGELGDLVYVEVETVGESIEKDEIFGTVEAVKTTSDLFMPIGGKVIEFNSEIDENEGDNPSVINEDPYENGWIIKIEIADESELDELMDAEGYKNLVG</sequence>
<dbReference type="RefSeq" id="WP_235291526.1">
    <property type="nucleotide sequence ID" value="NZ_BSOH01000014.1"/>
</dbReference>
<dbReference type="AlphaFoldDB" id="A0AA37WDG5"/>
<reference evidence="6" key="2">
    <citation type="submission" date="2023-01" db="EMBL/GenBank/DDBJ databases">
        <title>Draft genome sequence of Portibacter lacus strain NBRC 108769.</title>
        <authorList>
            <person name="Sun Q."/>
            <person name="Mori K."/>
        </authorList>
    </citation>
    <scope>NUCLEOTIDE SEQUENCE</scope>
    <source>
        <strain evidence="6">NBRC 108769</strain>
    </source>
</reference>
<evidence type="ECO:0000259" key="5">
    <source>
        <dbReference type="PROSITE" id="PS50968"/>
    </source>
</evidence>
<name>A0AA37WDG5_9BACT</name>
<dbReference type="GO" id="GO:0019464">
    <property type="term" value="P:glycine decarboxylation via glycine cleavage system"/>
    <property type="evidence" value="ECO:0007669"/>
    <property type="project" value="UniProtKB-UniRule"/>
</dbReference>
<comment type="subunit">
    <text evidence="3">The glycine cleavage system is composed of four proteins: P, T, L and H.</text>
</comment>
<dbReference type="GO" id="GO:0009249">
    <property type="term" value="P:protein lipoylation"/>
    <property type="evidence" value="ECO:0007669"/>
    <property type="project" value="TreeGrafter"/>
</dbReference>
<comment type="cofactor">
    <cofactor evidence="3">
        <name>(R)-lipoate</name>
        <dbReference type="ChEBI" id="CHEBI:83088"/>
    </cofactor>
    <text evidence="3">Binds 1 lipoyl cofactor covalently.</text>
</comment>
<proteinExistence type="inferred from homology"/>
<dbReference type="InterPro" id="IPR011053">
    <property type="entry name" value="Single_hybrid_motif"/>
</dbReference>
<reference evidence="6" key="1">
    <citation type="journal article" date="2014" name="Int. J. Syst. Evol. Microbiol.">
        <title>Complete genome sequence of Corynebacterium casei LMG S-19264T (=DSM 44701T), isolated from a smear-ripened cheese.</title>
        <authorList>
            <consortium name="US DOE Joint Genome Institute (JGI-PGF)"/>
            <person name="Walter F."/>
            <person name="Albersmeier A."/>
            <person name="Kalinowski J."/>
            <person name="Ruckert C."/>
        </authorList>
    </citation>
    <scope>NUCLEOTIDE SEQUENCE</scope>
    <source>
        <strain evidence="6">NBRC 108769</strain>
    </source>
</reference>
<accession>A0AA37WDG5</accession>
<comment type="function">
    <text evidence="3">The glycine cleavage system catalyzes the degradation of glycine. The H protein shuttles the methylamine group of glycine from the P protein to the T protein.</text>
</comment>
<dbReference type="EMBL" id="BSOH01000014">
    <property type="protein sequence ID" value="GLR17846.1"/>
    <property type="molecule type" value="Genomic_DNA"/>
</dbReference>
<gene>
    <name evidence="3 6" type="primary">gcvH</name>
    <name evidence="6" type="ORF">GCM10007940_24610</name>
</gene>
<dbReference type="CDD" id="cd06848">
    <property type="entry name" value="GCS_H"/>
    <property type="match status" value="1"/>
</dbReference>
<evidence type="ECO:0000256" key="2">
    <source>
        <dbReference type="ARBA" id="ARBA00022823"/>
    </source>
</evidence>
<evidence type="ECO:0000256" key="1">
    <source>
        <dbReference type="ARBA" id="ARBA00009249"/>
    </source>
</evidence>
<evidence type="ECO:0000313" key="7">
    <source>
        <dbReference type="Proteomes" id="UP001156666"/>
    </source>
</evidence>
<evidence type="ECO:0000313" key="6">
    <source>
        <dbReference type="EMBL" id="GLR17846.1"/>
    </source>
</evidence>
<dbReference type="InterPro" id="IPR017453">
    <property type="entry name" value="GCV_H_sub"/>
</dbReference>
<feature type="domain" description="Lipoyl-binding" evidence="5">
    <location>
        <begin position="22"/>
        <end position="108"/>
    </location>
</feature>